<dbReference type="Gene3D" id="1.10.3210.10">
    <property type="entry name" value="Hypothetical protein af1432"/>
    <property type="match status" value="1"/>
</dbReference>
<dbReference type="InterPro" id="IPR006675">
    <property type="entry name" value="HDIG_dom"/>
</dbReference>
<dbReference type="GO" id="GO:0016787">
    <property type="term" value="F:hydrolase activity"/>
    <property type="evidence" value="ECO:0007669"/>
    <property type="project" value="UniProtKB-KW"/>
</dbReference>
<name>A0A9D2KJC8_9BACT</name>
<gene>
    <name evidence="4" type="ORF">H9962_01050</name>
</gene>
<keyword evidence="1" id="KW-0378">Hydrolase</keyword>
<reference evidence="4" key="2">
    <citation type="submission" date="2021-04" db="EMBL/GenBank/DDBJ databases">
        <authorList>
            <person name="Gilroy R."/>
        </authorList>
    </citation>
    <scope>NUCLEOTIDE SEQUENCE</scope>
    <source>
        <strain evidence="4">CHK186-16707</strain>
    </source>
</reference>
<dbReference type="InterPro" id="IPR003607">
    <property type="entry name" value="HD/PDEase_dom"/>
</dbReference>
<dbReference type="PROSITE" id="PS51831">
    <property type="entry name" value="HD"/>
    <property type="match status" value="1"/>
</dbReference>
<proteinExistence type="predicted"/>
<dbReference type="AlphaFoldDB" id="A0A9D2KJC8"/>
<dbReference type="CDD" id="cd04492">
    <property type="entry name" value="YhaM_OBF_like"/>
    <property type="match status" value="1"/>
</dbReference>
<dbReference type="EMBL" id="DXAN01000003">
    <property type="protein sequence ID" value="HJA07769.1"/>
    <property type="molecule type" value="Genomic_DNA"/>
</dbReference>
<protein>
    <submittedName>
        <fullName evidence="4">HD domain-containing protein</fullName>
    </submittedName>
</protein>
<dbReference type="Proteomes" id="UP000824225">
    <property type="component" value="Unassembled WGS sequence"/>
</dbReference>
<reference evidence="4" key="1">
    <citation type="journal article" date="2021" name="PeerJ">
        <title>Extensive microbial diversity within the chicken gut microbiome revealed by metagenomics and culture.</title>
        <authorList>
            <person name="Gilroy R."/>
            <person name="Ravi A."/>
            <person name="Getino M."/>
            <person name="Pursley I."/>
            <person name="Horton D.L."/>
            <person name="Alikhan N.F."/>
            <person name="Baker D."/>
            <person name="Gharbi K."/>
            <person name="Hall N."/>
            <person name="Watson M."/>
            <person name="Adriaenssens E.M."/>
            <person name="Foster-Nyarko E."/>
            <person name="Jarju S."/>
            <person name="Secka A."/>
            <person name="Antonio M."/>
            <person name="Oren A."/>
            <person name="Chaudhuri R.R."/>
            <person name="La Ragione R."/>
            <person name="Hildebrand F."/>
            <person name="Pallen M.J."/>
        </authorList>
    </citation>
    <scope>NUCLEOTIDE SEQUENCE</scope>
    <source>
        <strain evidence="4">CHK186-16707</strain>
    </source>
</reference>
<feature type="region of interest" description="Disordered" evidence="2">
    <location>
        <begin position="295"/>
        <end position="398"/>
    </location>
</feature>
<evidence type="ECO:0000313" key="4">
    <source>
        <dbReference type="EMBL" id="HJA07769.1"/>
    </source>
</evidence>
<dbReference type="InterPro" id="IPR006674">
    <property type="entry name" value="HD_domain"/>
</dbReference>
<dbReference type="SMART" id="SM00471">
    <property type="entry name" value="HDc"/>
    <property type="match status" value="1"/>
</dbReference>
<evidence type="ECO:0000259" key="3">
    <source>
        <dbReference type="PROSITE" id="PS51831"/>
    </source>
</evidence>
<comment type="caution">
    <text evidence="4">The sequence shown here is derived from an EMBL/GenBank/DDBJ whole genome shotgun (WGS) entry which is preliminary data.</text>
</comment>
<dbReference type="NCBIfam" id="TIGR00277">
    <property type="entry name" value="HDIG"/>
    <property type="match status" value="1"/>
</dbReference>
<feature type="domain" description="HD" evidence="3">
    <location>
        <begin position="166"/>
        <end position="285"/>
    </location>
</feature>
<dbReference type="CDD" id="cd00077">
    <property type="entry name" value="HDc"/>
    <property type="match status" value="1"/>
</dbReference>
<dbReference type="InterPro" id="IPR050798">
    <property type="entry name" value="YhaM_exoribonuc/phosphodiest"/>
</dbReference>
<evidence type="ECO:0000256" key="2">
    <source>
        <dbReference type="SAM" id="MobiDB-lite"/>
    </source>
</evidence>
<evidence type="ECO:0000313" key="5">
    <source>
        <dbReference type="Proteomes" id="UP000824225"/>
    </source>
</evidence>
<dbReference type="Gene3D" id="2.40.50.140">
    <property type="entry name" value="Nucleic acid-binding proteins"/>
    <property type="match status" value="1"/>
</dbReference>
<dbReference type="Pfam" id="PF01336">
    <property type="entry name" value="tRNA_anti-codon"/>
    <property type="match status" value="1"/>
</dbReference>
<accession>A0A9D2KJC8</accession>
<dbReference type="InterPro" id="IPR004365">
    <property type="entry name" value="NA-bd_OB_tRNA"/>
</dbReference>
<dbReference type="InterPro" id="IPR012340">
    <property type="entry name" value="NA-bd_OB-fold"/>
</dbReference>
<evidence type="ECO:0000256" key="1">
    <source>
        <dbReference type="ARBA" id="ARBA00022801"/>
    </source>
</evidence>
<feature type="compositionally biased region" description="Basic and acidic residues" evidence="2">
    <location>
        <begin position="388"/>
        <end position="398"/>
    </location>
</feature>
<sequence length="398" mass="43579">MQQRQTIRDLKVNDDVRSVFLIGAASLQQSRNGPYWRLELRDATGSLEAKIWSPLSAEFSNLAPGQLVEVGGRVGLFREQPQVTVENLRPLTDAERDALNLADFMPASPRPPAQMLAEAEALCRAEFTHKPWRTFALAVLGDEAIRARLLTAPAAKSVHHAYVGGLLEHMLSVAGLCLRMADHYPELDRQTLLAAALFHDIGKLEEMNGGLTTEYTDAGRLLGHIIQGLAMLEPFLAASGLEPDLALHFRHLIASHHGEPEFGAPKQPATAEAFALHHADNVDAKIAQWRALFPAGPEQSSDGAAERTKENGDDTANAVHSSPQREELEWSPWQNTLSRSLCRPVRTPENAAPKNAKEPRGGVKTIRKTARAASTLQDNAEETPSAPKPRDDRQCSLL</sequence>
<dbReference type="GO" id="GO:0003676">
    <property type="term" value="F:nucleic acid binding"/>
    <property type="evidence" value="ECO:0007669"/>
    <property type="project" value="InterPro"/>
</dbReference>
<dbReference type="SUPFAM" id="SSF109604">
    <property type="entry name" value="HD-domain/PDEase-like"/>
    <property type="match status" value="1"/>
</dbReference>
<dbReference type="PANTHER" id="PTHR37294:SF1">
    <property type="entry name" value="3'-5' EXORIBONUCLEASE YHAM"/>
    <property type="match status" value="1"/>
</dbReference>
<dbReference type="SUPFAM" id="SSF50249">
    <property type="entry name" value="Nucleic acid-binding proteins"/>
    <property type="match status" value="1"/>
</dbReference>
<dbReference type="GO" id="GO:0031125">
    <property type="term" value="P:rRNA 3'-end processing"/>
    <property type="evidence" value="ECO:0007669"/>
    <property type="project" value="TreeGrafter"/>
</dbReference>
<dbReference type="PANTHER" id="PTHR37294">
    <property type="entry name" value="3'-5' EXORIBONUCLEASE YHAM"/>
    <property type="match status" value="1"/>
</dbReference>
<dbReference type="Pfam" id="PF01966">
    <property type="entry name" value="HD"/>
    <property type="match status" value="1"/>
</dbReference>
<organism evidence="4 5">
    <name type="scientific">Candidatus Mailhella merdigallinarum</name>
    <dbReference type="NCBI Taxonomy" id="2838658"/>
    <lineage>
        <taxon>Bacteria</taxon>
        <taxon>Pseudomonadati</taxon>
        <taxon>Thermodesulfobacteriota</taxon>
        <taxon>Desulfovibrionia</taxon>
        <taxon>Desulfovibrionales</taxon>
        <taxon>Desulfovibrionaceae</taxon>
        <taxon>Mailhella</taxon>
    </lineage>
</organism>